<dbReference type="GO" id="GO:0035725">
    <property type="term" value="P:sodium ion transmembrane transport"/>
    <property type="evidence" value="ECO:0000318"/>
    <property type="project" value="GO_Central"/>
</dbReference>
<dbReference type="eggNOG" id="KOG3660">
    <property type="taxonomic scope" value="Eukaryota"/>
</dbReference>
<feature type="binding site" evidence="6">
    <location>
        <position position="25"/>
    </location>
    <ligand>
        <name>Na(+)</name>
        <dbReference type="ChEBI" id="CHEBI:29101"/>
        <label>1</label>
    </ligand>
</feature>
<evidence type="ECO:0000256" key="3">
    <source>
        <dbReference type="ARBA" id="ARBA00022692"/>
    </source>
</evidence>
<comment type="similarity">
    <text evidence="8">Belongs to the sodium:neurotransmitter symporter (SNF) (TC 2.A.22) family.</text>
</comment>
<comment type="subcellular location">
    <subcellularLocation>
        <location evidence="1">Membrane</location>
        <topology evidence="1">Multi-pass membrane protein</topology>
    </subcellularLocation>
</comment>
<feature type="transmembrane region" description="Helical" evidence="9">
    <location>
        <begin position="511"/>
        <end position="533"/>
    </location>
</feature>
<evidence type="ECO:0000313" key="11">
    <source>
        <dbReference type="EnsemblMetazoa" id="HelroP72882"/>
    </source>
</evidence>
<feature type="transmembrane region" description="Helical" evidence="9">
    <location>
        <begin position="470"/>
        <end position="491"/>
    </location>
</feature>
<evidence type="ECO:0000256" key="7">
    <source>
        <dbReference type="PIRSR" id="PIRSR600175-2"/>
    </source>
</evidence>
<dbReference type="PANTHER" id="PTHR11616:SF303">
    <property type="entry name" value="SODIUM- AND CHLORIDE-DEPENDENT GABA TRANSPORTER INE"/>
    <property type="match status" value="1"/>
</dbReference>
<dbReference type="EMBL" id="KB095905">
    <property type="protein sequence ID" value="ESO10226.1"/>
    <property type="molecule type" value="Genomic_DNA"/>
</dbReference>
<keyword evidence="6" id="KW-0479">Metal-binding</keyword>
<evidence type="ECO:0000256" key="4">
    <source>
        <dbReference type="ARBA" id="ARBA00022989"/>
    </source>
</evidence>
<organism evidence="11 12">
    <name type="scientific">Helobdella robusta</name>
    <name type="common">Californian leech</name>
    <dbReference type="NCBI Taxonomy" id="6412"/>
    <lineage>
        <taxon>Eukaryota</taxon>
        <taxon>Metazoa</taxon>
        <taxon>Spiralia</taxon>
        <taxon>Lophotrochozoa</taxon>
        <taxon>Annelida</taxon>
        <taxon>Clitellata</taxon>
        <taxon>Hirudinea</taxon>
        <taxon>Rhynchobdellida</taxon>
        <taxon>Glossiphoniidae</taxon>
        <taxon>Helobdella</taxon>
    </lineage>
</organism>
<feature type="binding site" evidence="6">
    <location>
        <position position="366"/>
    </location>
    <ligand>
        <name>Na(+)</name>
        <dbReference type="ChEBI" id="CHEBI:29101"/>
        <label>1</label>
    </ligand>
</feature>
<keyword evidence="7" id="KW-1015">Disulfide bond</keyword>
<feature type="binding site" evidence="6">
    <location>
        <position position="369"/>
    </location>
    <ligand>
        <name>Na(+)</name>
        <dbReference type="ChEBI" id="CHEBI:29101"/>
        <label>1</label>
    </ligand>
</feature>
<dbReference type="InterPro" id="IPR037272">
    <property type="entry name" value="SNS_sf"/>
</dbReference>
<dbReference type="InterPro" id="IPR000175">
    <property type="entry name" value="Na/ntran_symport"/>
</dbReference>
<feature type="transmembrane region" description="Helical" evidence="9">
    <location>
        <begin position="12"/>
        <end position="30"/>
    </location>
</feature>
<reference evidence="11" key="3">
    <citation type="submission" date="2015-06" db="UniProtKB">
        <authorList>
            <consortium name="EnsemblMetazoa"/>
        </authorList>
    </citation>
    <scope>IDENTIFICATION</scope>
</reference>
<dbReference type="PRINTS" id="PR00176">
    <property type="entry name" value="NANEUSMPORT"/>
</dbReference>
<evidence type="ECO:0000256" key="9">
    <source>
        <dbReference type="SAM" id="Phobius"/>
    </source>
</evidence>
<keyword evidence="5 9" id="KW-0472">Membrane</keyword>
<feature type="disulfide bond" evidence="7">
    <location>
        <begin position="124"/>
        <end position="134"/>
    </location>
</feature>
<feature type="transmembrane region" description="Helical" evidence="9">
    <location>
        <begin position="182"/>
        <end position="202"/>
    </location>
</feature>
<dbReference type="FunCoup" id="T1G166">
    <property type="interactions" value="20"/>
</dbReference>
<evidence type="ECO:0000313" key="10">
    <source>
        <dbReference type="EMBL" id="ESO10226.1"/>
    </source>
</evidence>
<dbReference type="GO" id="GO:0005283">
    <property type="term" value="F:amino acid:sodium symporter activity"/>
    <property type="evidence" value="ECO:0000318"/>
    <property type="project" value="GO_Central"/>
</dbReference>
<dbReference type="Pfam" id="PF00209">
    <property type="entry name" value="SNF"/>
    <property type="match status" value="1"/>
</dbReference>
<dbReference type="HOGENOM" id="CLU_006855_9_5_1"/>
<evidence type="ECO:0000256" key="5">
    <source>
        <dbReference type="ARBA" id="ARBA00023136"/>
    </source>
</evidence>
<dbReference type="KEGG" id="hro:HELRODRAFT_72882"/>
<proteinExistence type="inferred from homology"/>
<feature type="transmembrane region" description="Helical" evidence="9">
    <location>
        <begin position="84"/>
        <end position="112"/>
    </location>
</feature>
<keyword evidence="6" id="KW-0915">Sodium</keyword>
<dbReference type="SUPFAM" id="SSF161070">
    <property type="entry name" value="SNF-like"/>
    <property type="match status" value="1"/>
</dbReference>
<dbReference type="OMA" id="SKMPYYE"/>
<dbReference type="AlphaFoldDB" id="T1G166"/>
<dbReference type="RefSeq" id="XP_009012040.1">
    <property type="nucleotide sequence ID" value="XM_009013792.1"/>
</dbReference>
<keyword evidence="8" id="KW-0769">Symport</keyword>
<name>T1G166_HELRO</name>
<reference evidence="10 12" key="2">
    <citation type="journal article" date="2013" name="Nature">
        <title>Insights into bilaterian evolution from three spiralian genomes.</title>
        <authorList>
            <person name="Simakov O."/>
            <person name="Marletaz F."/>
            <person name="Cho S.J."/>
            <person name="Edsinger-Gonzales E."/>
            <person name="Havlak P."/>
            <person name="Hellsten U."/>
            <person name="Kuo D.H."/>
            <person name="Larsson T."/>
            <person name="Lv J."/>
            <person name="Arendt D."/>
            <person name="Savage R."/>
            <person name="Osoegawa K."/>
            <person name="de Jong P."/>
            <person name="Grimwood J."/>
            <person name="Chapman J.A."/>
            <person name="Shapiro H."/>
            <person name="Aerts A."/>
            <person name="Otillar R.P."/>
            <person name="Terry A.Y."/>
            <person name="Boore J.L."/>
            <person name="Grigoriev I.V."/>
            <person name="Lindberg D.R."/>
            <person name="Seaver E.C."/>
            <person name="Weisblat D.A."/>
            <person name="Putnam N.H."/>
            <person name="Rokhsar D.S."/>
        </authorList>
    </citation>
    <scope>NUCLEOTIDE SEQUENCE</scope>
</reference>
<feature type="transmembrane region" description="Helical" evidence="9">
    <location>
        <begin position="429"/>
        <end position="450"/>
    </location>
</feature>
<gene>
    <name evidence="11" type="primary">20214814</name>
    <name evidence="10" type="ORF">HELRODRAFT_72882</name>
</gene>
<dbReference type="PROSITE" id="PS00610">
    <property type="entry name" value="NA_NEUROTRAN_SYMP_1"/>
    <property type="match status" value="1"/>
</dbReference>
<accession>T1G166</accession>
<feature type="binding site" evidence="6">
    <location>
        <position position="370"/>
    </location>
    <ligand>
        <name>Na(+)</name>
        <dbReference type="ChEBI" id="CHEBI:29101"/>
        <label>1</label>
    </ligand>
</feature>
<dbReference type="Proteomes" id="UP000015101">
    <property type="component" value="Unassembled WGS sequence"/>
</dbReference>
<sequence>MVREQWSREVEYILACVGNAVGLGNLWRFPYLCSSSGGGAFLIPYFVMLFLCGIPLLYMELAVGQYTNQGPVCAIKSLCPFFQGVGLSTVMLSFFLATYYNVILSWALYFLIESFQTPLPWSSCNNWWNDISTCAVYKYNDTGEFNNASFIKDNVTKESPSAQFFRKKILKQSSGIDVPETIQWELALLLLSIWILVYLCLFKGVQLTGKVVYFTATFPYLIILMMMGYGVTLPGSKDGILYFITPNWQKILSPKVWVNAAAQNFNSIGIAFGSMIAFASYSNKKNNVFRDCLFVCFLNSGTSLLSGFAIFSILGFVSNKLNIDIEELAKEGPSLVFQIYPEAFIPMTYPWGNIMAFFFFFNLICLGIDSQFASVEVVLTTLKDHIKKPYHRILKRREVVTLVVCVVAYFLGLPNITHGGIYFFKLIDYYSSGISLMLIAFFEVVAINWFYGANRLSKNIASMNGKEPLFYFKCCWYVVSPALILFIMVFNWSNYSPINYGSYIFPVWADILGWFIAFLSLVCIPVGMVKAIYQSDGSSFISVSNQCLFLFCLL</sequence>
<evidence type="ECO:0000256" key="1">
    <source>
        <dbReference type="ARBA" id="ARBA00004141"/>
    </source>
</evidence>
<keyword evidence="4 9" id="KW-1133">Transmembrane helix</keyword>
<feature type="transmembrane region" description="Helical" evidence="9">
    <location>
        <begin position="256"/>
        <end position="281"/>
    </location>
</feature>
<dbReference type="PANTHER" id="PTHR11616">
    <property type="entry name" value="SODIUM/CHLORIDE DEPENDENT TRANSPORTER"/>
    <property type="match status" value="1"/>
</dbReference>
<dbReference type="GeneID" id="20214814"/>
<protein>
    <recommendedName>
        <fullName evidence="8">Transporter</fullName>
    </recommendedName>
</protein>
<evidence type="ECO:0000256" key="8">
    <source>
        <dbReference type="RuleBase" id="RU003732"/>
    </source>
</evidence>
<feature type="binding site" evidence="6">
    <location>
        <position position="20"/>
    </location>
    <ligand>
        <name>Na(+)</name>
        <dbReference type="ChEBI" id="CHEBI:29101"/>
        <label>1</label>
    </ligand>
</feature>
<feature type="binding site" evidence="6">
    <location>
        <position position="267"/>
    </location>
    <ligand>
        <name>Na(+)</name>
        <dbReference type="ChEBI" id="CHEBI:29101"/>
        <label>1</label>
    </ligand>
</feature>
<feature type="transmembrane region" description="Helical" evidence="9">
    <location>
        <begin position="399"/>
        <end position="423"/>
    </location>
</feature>
<dbReference type="InParanoid" id="T1G166"/>
<evidence type="ECO:0000313" key="12">
    <source>
        <dbReference type="Proteomes" id="UP000015101"/>
    </source>
</evidence>
<feature type="binding site" evidence="6">
    <location>
        <position position="18"/>
    </location>
    <ligand>
        <name>Na(+)</name>
        <dbReference type="ChEBI" id="CHEBI:29101"/>
        <label>1</label>
    </ligand>
</feature>
<dbReference type="GO" id="GO:0005886">
    <property type="term" value="C:plasma membrane"/>
    <property type="evidence" value="ECO:0000318"/>
    <property type="project" value="GO_Central"/>
</dbReference>
<feature type="binding site" evidence="6">
    <location>
        <position position="21"/>
    </location>
    <ligand>
        <name>Na(+)</name>
        <dbReference type="ChEBI" id="CHEBI:29101"/>
        <label>1</label>
    </ligand>
</feature>
<keyword evidence="3 8" id="KW-0812">Transmembrane</keyword>
<feature type="transmembrane region" description="Helical" evidence="9">
    <location>
        <begin position="42"/>
        <end position="63"/>
    </location>
</feature>
<evidence type="ECO:0000256" key="6">
    <source>
        <dbReference type="PIRSR" id="PIRSR600175-1"/>
    </source>
</evidence>
<feature type="transmembrane region" description="Helical" evidence="9">
    <location>
        <begin position="211"/>
        <end position="231"/>
    </location>
</feature>
<feature type="binding site" evidence="6">
    <location>
        <position position="299"/>
    </location>
    <ligand>
        <name>Na(+)</name>
        <dbReference type="ChEBI" id="CHEBI:29101"/>
        <label>1</label>
    </ligand>
</feature>
<feature type="transmembrane region" description="Helical" evidence="9">
    <location>
        <begin position="354"/>
        <end position="379"/>
    </location>
</feature>
<dbReference type="EMBL" id="AMQM01002897">
    <property type="status" value="NOT_ANNOTATED_CDS"/>
    <property type="molecule type" value="Genomic_DNA"/>
</dbReference>
<dbReference type="OrthoDB" id="6581954at2759"/>
<reference evidence="12" key="1">
    <citation type="submission" date="2012-12" db="EMBL/GenBank/DDBJ databases">
        <authorList>
            <person name="Hellsten U."/>
            <person name="Grimwood J."/>
            <person name="Chapman J.A."/>
            <person name="Shapiro H."/>
            <person name="Aerts A."/>
            <person name="Otillar R.P."/>
            <person name="Terry A.Y."/>
            <person name="Boore J.L."/>
            <person name="Simakov O."/>
            <person name="Marletaz F."/>
            <person name="Cho S.-J."/>
            <person name="Edsinger-Gonzales E."/>
            <person name="Havlak P."/>
            <person name="Kuo D.-H."/>
            <person name="Larsson T."/>
            <person name="Lv J."/>
            <person name="Arendt D."/>
            <person name="Savage R."/>
            <person name="Osoegawa K."/>
            <person name="de Jong P."/>
            <person name="Lindberg D.R."/>
            <person name="Seaver E.C."/>
            <person name="Weisblat D.A."/>
            <person name="Putnam N.H."/>
            <person name="Grigoriev I.V."/>
            <person name="Rokhsar D.S."/>
        </authorList>
    </citation>
    <scope>NUCLEOTIDE SEQUENCE</scope>
</reference>
<dbReference type="GO" id="GO:0046872">
    <property type="term" value="F:metal ion binding"/>
    <property type="evidence" value="ECO:0007669"/>
    <property type="project" value="UniProtKB-KW"/>
</dbReference>
<feature type="transmembrane region" description="Helical" evidence="9">
    <location>
        <begin position="293"/>
        <end position="317"/>
    </location>
</feature>
<dbReference type="EnsemblMetazoa" id="HelroT72882">
    <property type="protein sequence ID" value="HelroP72882"/>
    <property type="gene ID" value="HelroG72882"/>
</dbReference>
<evidence type="ECO:0000256" key="2">
    <source>
        <dbReference type="ARBA" id="ARBA00022448"/>
    </source>
</evidence>
<keyword evidence="12" id="KW-1185">Reference proteome</keyword>
<keyword evidence="2 8" id="KW-0813">Transport</keyword>
<dbReference type="PROSITE" id="PS50267">
    <property type="entry name" value="NA_NEUROTRAN_SYMP_3"/>
    <property type="match status" value="1"/>
</dbReference>
<dbReference type="CTD" id="20214814"/>
<dbReference type="GO" id="GO:1903804">
    <property type="term" value="P:glycine import across plasma membrane"/>
    <property type="evidence" value="ECO:0000318"/>
    <property type="project" value="GO_Central"/>
</dbReference>